<dbReference type="EMBL" id="FN317593">
    <property type="protein sequence ID" value="CAX73324.1"/>
    <property type="molecule type" value="mRNA"/>
</dbReference>
<name>C1LF46_SCHJA</name>
<feature type="compositionally biased region" description="Polar residues" evidence="1">
    <location>
        <begin position="1"/>
        <end position="10"/>
    </location>
</feature>
<dbReference type="AlphaFoldDB" id="C1LF46"/>
<organism evidence="2">
    <name type="scientific">Schistosoma japonicum</name>
    <name type="common">Blood fluke</name>
    <dbReference type="NCBI Taxonomy" id="6182"/>
    <lineage>
        <taxon>Eukaryota</taxon>
        <taxon>Metazoa</taxon>
        <taxon>Spiralia</taxon>
        <taxon>Lophotrochozoa</taxon>
        <taxon>Platyhelminthes</taxon>
        <taxon>Trematoda</taxon>
        <taxon>Digenea</taxon>
        <taxon>Strigeidida</taxon>
        <taxon>Schistosomatoidea</taxon>
        <taxon>Schistosomatidae</taxon>
        <taxon>Schistosoma</taxon>
    </lineage>
</organism>
<feature type="region of interest" description="Disordered" evidence="1">
    <location>
        <begin position="1"/>
        <end position="29"/>
    </location>
</feature>
<reference evidence="2" key="1">
    <citation type="journal article" date="2009" name="Nature">
        <title>The Schistosoma japonicum genome reveals features of host-parasite interplay.</title>
        <authorList>
            <person name="Liu F."/>
            <person name="Zhou Y."/>
            <person name="Wang Z.Q."/>
            <person name="Lu G."/>
            <person name="Zheng H."/>
            <person name="Brindley P.J."/>
            <person name="McManus D.P."/>
            <person name="Blair D."/>
            <person name="Zhang Q.H."/>
            <person name="Zhong Y."/>
            <person name="Wang S."/>
            <person name="Han Z.G."/>
            <person name="Chen Z."/>
        </authorList>
    </citation>
    <scope>NUCLEOTIDE SEQUENCE</scope>
    <source>
        <strain evidence="2">Anhui</strain>
    </source>
</reference>
<sequence>MSIQPTNSNCPDDKNDENESEVDLPISSTFTDQAKQREIYQKKINRTIIETRLKAKALRKTRHNVQKQTDVCRSDRGSVQEIQFLPLNKEKPSKKDSLKEEFDLPGCFNASNHLQFNENNEYNDGKSSLQDNLSLFDIPITCPPTETELLYANESDEGYDGSEKHDKSKPEMILFNNCDFSKSGSNFLKSKRPDSETRDHNSWKKKCRSNGIHVRILDSVNIENTARQRCNSFRQNHLFSPSYSGRYGDVKRIPPSLLKNLSRKKKARPGVH</sequence>
<evidence type="ECO:0000313" key="2">
    <source>
        <dbReference type="EMBL" id="CAX73324.1"/>
    </source>
</evidence>
<protein>
    <submittedName>
        <fullName evidence="2">Uncharacterized protein</fullName>
    </submittedName>
</protein>
<reference evidence="2" key="2">
    <citation type="submission" date="2009-03" db="EMBL/GenBank/DDBJ databases">
        <authorList>
            <person name="Gang L."/>
        </authorList>
    </citation>
    <scope>NUCLEOTIDE SEQUENCE</scope>
    <source>
        <strain evidence="2">Anhui</strain>
    </source>
</reference>
<evidence type="ECO:0000256" key="1">
    <source>
        <dbReference type="SAM" id="MobiDB-lite"/>
    </source>
</evidence>
<proteinExistence type="evidence at transcript level"/>
<accession>C1LF46</accession>